<sequence>MSVTAGSSRAAEGPGVAEALVTGDAGTAPRLIRAGGAVQASNAQASEDSARAARMVLVTLASR</sequence>
<gene>
    <name evidence="1" type="ORF">ACFO60_12785</name>
</gene>
<keyword evidence="2" id="KW-1185">Reference proteome</keyword>
<dbReference type="Proteomes" id="UP001596004">
    <property type="component" value="Unassembled WGS sequence"/>
</dbReference>
<accession>A0ABV9CG27</accession>
<evidence type="ECO:0000313" key="2">
    <source>
        <dbReference type="Proteomes" id="UP001596004"/>
    </source>
</evidence>
<evidence type="ECO:0000313" key="1">
    <source>
        <dbReference type="EMBL" id="MFC4531645.1"/>
    </source>
</evidence>
<name>A0ABV9CG27_9ACTN</name>
<proteinExistence type="predicted"/>
<comment type="caution">
    <text evidence="1">The sequence shown here is derived from an EMBL/GenBank/DDBJ whole genome shotgun (WGS) entry which is preliminary data.</text>
</comment>
<reference evidence="2" key="1">
    <citation type="journal article" date="2019" name="Int. J. Syst. Evol. Microbiol.">
        <title>The Global Catalogue of Microorganisms (GCM) 10K type strain sequencing project: providing services to taxonomists for standard genome sequencing and annotation.</title>
        <authorList>
            <consortium name="The Broad Institute Genomics Platform"/>
            <consortium name="The Broad Institute Genome Sequencing Center for Infectious Disease"/>
            <person name="Wu L."/>
            <person name="Ma J."/>
        </authorList>
    </citation>
    <scope>NUCLEOTIDE SEQUENCE [LARGE SCALE GENOMIC DNA]</scope>
    <source>
        <strain evidence="2">CGMCC 4.7132</strain>
    </source>
</reference>
<organism evidence="1 2">
    <name type="scientific">Sphaerisporangium dianthi</name>
    <dbReference type="NCBI Taxonomy" id="1436120"/>
    <lineage>
        <taxon>Bacteria</taxon>
        <taxon>Bacillati</taxon>
        <taxon>Actinomycetota</taxon>
        <taxon>Actinomycetes</taxon>
        <taxon>Streptosporangiales</taxon>
        <taxon>Streptosporangiaceae</taxon>
        <taxon>Sphaerisporangium</taxon>
    </lineage>
</organism>
<protein>
    <submittedName>
        <fullName evidence="1">Uncharacterized protein</fullName>
    </submittedName>
</protein>
<dbReference type="EMBL" id="JBHSFP010000006">
    <property type="protein sequence ID" value="MFC4531645.1"/>
    <property type="molecule type" value="Genomic_DNA"/>
</dbReference>